<feature type="domain" description="DNA mismatch repair proteins mutS family" evidence="5">
    <location>
        <begin position="18"/>
        <end position="34"/>
    </location>
</feature>
<keyword evidence="7" id="KW-1185">Reference proteome</keyword>
<dbReference type="SUPFAM" id="SSF52540">
    <property type="entry name" value="P-loop containing nucleoside triphosphate hydrolases"/>
    <property type="match status" value="1"/>
</dbReference>
<evidence type="ECO:0000256" key="4">
    <source>
        <dbReference type="ARBA" id="ARBA00023125"/>
    </source>
</evidence>
<dbReference type="GO" id="GO:0005634">
    <property type="term" value="C:nucleus"/>
    <property type="evidence" value="ECO:0007669"/>
    <property type="project" value="TreeGrafter"/>
</dbReference>
<evidence type="ECO:0000313" key="7">
    <source>
        <dbReference type="Proteomes" id="UP000187283"/>
    </source>
</evidence>
<dbReference type="GO" id="GO:0005524">
    <property type="term" value="F:ATP binding"/>
    <property type="evidence" value="ECO:0007669"/>
    <property type="project" value="UniProtKB-KW"/>
</dbReference>
<organism evidence="6 7">
    <name type="scientific">Smittium culicis</name>
    <dbReference type="NCBI Taxonomy" id="133412"/>
    <lineage>
        <taxon>Eukaryota</taxon>
        <taxon>Fungi</taxon>
        <taxon>Fungi incertae sedis</taxon>
        <taxon>Zoopagomycota</taxon>
        <taxon>Kickxellomycotina</taxon>
        <taxon>Harpellomycetes</taxon>
        <taxon>Harpellales</taxon>
        <taxon>Legeriomycetaceae</taxon>
        <taxon>Smittium</taxon>
    </lineage>
</organism>
<accession>A0A1R1YFV3</accession>
<dbReference type="EMBL" id="LSSN01000130">
    <property type="protein sequence ID" value="OMJ25685.1"/>
    <property type="molecule type" value="Genomic_DNA"/>
</dbReference>
<keyword evidence="2" id="KW-0547">Nucleotide-binding</keyword>
<dbReference type="SMART" id="SM00534">
    <property type="entry name" value="MUTSac"/>
    <property type="match status" value="1"/>
</dbReference>
<evidence type="ECO:0000313" key="6">
    <source>
        <dbReference type="EMBL" id="OMJ25685.1"/>
    </source>
</evidence>
<protein>
    <submittedName>
        <fullName evidence="6">MutS protein-like protein</fullName>
    </submittedName>
</protein>
<dbReference type="InterPro" id="IPR000432">
    <property type="entry name" value="DNA_mismatch_repair_MutS_C"/>
</dbReference>
<dbReference type="GO" id="GO:0030983">
    <property type="term" value="F:mismatched DNA binding"/>
    <property type="evidence" value="ECO:0007669"/>
    <property type="project" value="InterPro"/>
</dbReference>
<sequence length="79" mass="8939">MVEMRSMSTILKLHTNRSLIIIDELCRGTDEFEGAALCYSILTELMKSKAIIFFTSHFISLCRALQKNLNVNTLCIGPE</sequence>
<reference evidence="6 7" key="1">
    <citation type="submission" date="2017-01" db="EMBL/GenBank/DDBJ databases">
        <authorList>
            <person name="Mah S.A."/>
            <person name="Swanson W.J."/>
            <person name="Moy G.W."/>
            <person name="Vacquier V.D."/>
        </authorList>
    </citation>
    <scope>NUCLEOTIDE SEQUENCE [LARGE SCALE GENOMIC DNA]</scope>
    <source>
        <strain evidence="6 7">GSMNP</strain>
    </source>
</reference>
<dbReference type="InterPro" id="IPR027417">
    <property type="entry name" value="P-loop_NTPase"/>
</dbReference>
<dbReference type="STRING" id="133412.A0A1R1YFV3"/>
<dbReference type="GO" id="GO:0007131">
    <property type="term" value="P:reciprocal meiotic recombination"/>
    <property type="evidence" value="ECO:0007669"/>
    <property type="project" value="TreeGrafter"/>
</dbReference>
<comment type="caution">
    <text evidence="6">The sequence shown here is derived from an EMBL/GenBank/DDBJ whole genome shotgun (WGS) entry which is preliminary data.</text>
</comment>
<evidence type="ECO:0000256" key="3">
    <source>
        <dbReference type="ARBA" id="ARBA00022840"/>
    </source>
</evidence>
<dbReference type="Proteomes" id="UP000187283">
    <property type="component" value="Unassembled WGS sequence"/>
</dbReference>
<evidence type="ECO:0000256" key="2">
    <source>
        <dbReference type="ARBA" id="ARBA00022741"/>
    </source>
</evidence>
<keyword evidence="4" id="KW-0238">DNA-binding</keyword>
<dbReference type="InterPro" id="IPR045076">
    <property type="entry name" value="MutS"/>
</dbReference>
<name>A0A1R1YFV3_9FUNG</name>
<evidence type="ECO:0000259" key="5">
    <source>
        <dbReference type="PROSITE" id="PS00486"/>
    </source>
</evidence>
<dbReference type="PANTHER" id="PTHR11361">
    <property type="entry name" value="DNA MISMATCH REPAIR PROTEIN MUTS FAMILY MEMBER"/>
    <property type="match status" value="1"/>
</dbReference>
<comment type="similarity">
    <text evidence="1">Belongs to the DNA mismatch repair MutS family.</text>
</comment>
<keyword evidence="3" id="KW-0067">ATP-binding</keyword>
<evidence type="ECO:0000256" key="1">
    <source>
        <dbReference type="ARBA" id="ARBA00006271"/>
    </source>
</evidence>
<dbReference type="Pfam" id="PF00488">
    <property type="entry name" value="MutS_V"/>
    <property type="match status" value="1"/>
</dbReference>
<dbReference type="GO" id="GO:0006298">
    <property type="term" value="P:mismatch repair"/>
    <property type="evidence" value="ECO:0007669"/>
    <property type="project" value="InterPro"/>
</dbReference>
<proteinExistence type="inferred from homology"/>
<dbReference type="AlphaFoldDB" id="A0A1R1YFV3"/>
<dbReference type="PANTHER" id="PTHR11361:SF21">
    <property type="entry name" value="MUTS PROTEIN HOMOLOG 4"/>
    <property type="match status" value="1"/>
</dbReference>
<dbReference type="OrthoDB" id="10252754at2759"/>
<dbReference type="Gene3D" id="3.40.50.300">
    <property type="entry name" value="P-loop containing nucleotide triphosphate hydrolases"/>
    <property type="match status" value="1"/>
</dbReference>
<gene>
    <name evidence="6" type="ORF">AYI70_g731</name>
</gene>
<dbReference type="GO" id="GO:0140664">
    <property type="term" value="F:ATP-dependent DNA damage sensor activity"/>
    <property type="evidence" value="ECO:0007669"/>
    <property type="project" value="InterPro"/>
</dbReference>
<dbReference type="PROSITE" id="PS00486">
    <property type="entry name" value="DNA_MISMATCH_REPAIR_2"/>
    <property type="match status" value="1"/>
</dbReference>